<dbReference type="EC" id="2.3.1.31" evidence="2"/>
<comment type="caution">
    <text evidence="2">Lacks conserved residue(s) required for the propagation of feature annotation.</text>
</comment>
<feature type="binding site" evidence="2">
    <location>
        <position position="362"/>
    </location>
    <ligand>
        <name>substrate</name>
    </ligand>
</feature>
<feature type="binding site" evidence="2">
    <location>
        <position position="226"/>
    </location>
    <ligand>
        <name>substrate</name>
    </ligand>
</feature>
<dbReference type="NCBIfam" id="TIGR01392">
    <property type="entry name" value="homoserO_Ac_trn"/>
    <property type="match status" value="1"/>
</dbReference>
<evidence type="ECO:0000256" key="2">
    <source>
        <dbReference type="HAMAP-Rule" id="MF_00296"/>
    </source>
</evidence>
<dbReference type="Gene3D" id="3.40.50.1820">
    <property type="entry name" value="alpha/beta hydrolase"/>
    <property type="match status" value="1"/>
</dbReference>
<dbReference type="PIRSF" id="PIRSF000443">
    <property type="entry name" value="Homoser_Ac_trans"/>
    <property type="match status" value="1"/>
</dbReference>
<keyword evidence="1 2" id="KW-0808">Transferase</keyword>
<feature type="active site" evidence="2">
    <location>
        <position position="328"/>
    </location>
</feature>
<dbReference type="InterPro" id="IPR000073">
    <property type="entry name" value="AB_hydrolase_1"/>
</dbReference>
<dbReference type="InterPro" id="IPR029058">
    <property type="entry name" value="AB_hydrolase_fold"/>
</dbReference>
<comment type="function">
    <text evidence="2">Transfers an acetyl group from acetyl-CoA to L-homoserine, forming acetyl-L-homoserine.</text>
</comment>
<sequence>MESHAEVQERALERPLTHHVRHTIQLSSFAFECGAVLEDVTIAYETWGRLNAARDNVVVVCHALTGDAHAGPGSPDGWWADLIGPGCAIDTNRFFVIASNVLGGCAGSTGPSSLAPDGTPYALRFPLVTVRDIVNAQIRLLDELGVGQVQMVIGGSLGGMQVWEWPLLAPGRVRCAVPIAAHAAFTPMGIGYNEAMRQAIVCDPNWHQGNYYGRGDGPRAGLAAARSIGMLTYRTNDLYRARFGREPAERANSRTDDALSVFTEPQFAVESYLHYQGKKLNDRFDANSYLYLTRAMDTHDIGRGRGGLAAALRAFGETRLCVIAIDSDYLYAASDLRETAELAVRCGVDCTYREMSSIYGHDAFLLEQRQLGALLAELEGGVSIEPHRFPRAAD</sequence>
<comment type="subunit">
    <text evidence="2">Homodimer.</text>
</comment>
<feature type="active site" evidence="2">
    <location>
        <position position="361"/>
    </location>
</feature>
<dbReference type="InterPro" id="IPR008220">
    <property type="entry name" value="HAT_MetX-like"/>
</dbReference>
<name>A0ABT9XI73_9BACL</name>
<evidence type="ECO:0000256" key="1">
    <source>
        <dbReference type="ARBA" id="ARBA00022679"/>
    </source>
</evidence>
<accession>A0ABT9XI73</accession>
<keyword evidence="2" id="KW-0486">Methionine biosynthesis</keyword>
<comment type="caution">
    <text evidence="4">The sequence shown here is derived from an EMBL/GenBank/DDBJ whole genome shotgun (WGS) entry which is preliminary data.</text>
</comment>
<feature type="active site" description="Nucleophile" evidence="2">
    <location>
        <position position="156"/>
    </location>
</feature>
<dbReference type="SUPFAM" id="SSF53474">
    <property type="entry name" value="alpha/beta-Hydrolases"/>
    <property type="match status" value="1"/>
</dbReference>
<feature type="domain" description="AB hydrolase-1" evidence="3">
    <location>
        <begin position="57"/>
        <end position="281"/>
    </location>
</feature>
<dbReference type="RefSeq" id="WP_274454753.1">
    <property type="nucleotide sequence ID" value="NZ_CP067097.1"/>
</dbReference>
<comment type="catalytic activity">
    <reaction evidence="2">
        <text>L-homoserine + acetyl-CoA = O-acetyl-L-homoserine + CoA</text>
        <dbReference type="Rhea" id="RHEA:13701"/>
        <dbReference type="ChEBI" id="CHEBI:57287"/>
        <dbReference type="ChEBI" id="CHEBI:57288"/>
        <dbReference type="ChEBI" id="CHEBI:57476"/>
        <dbReference type="ChEBI" id="CHEBI:57716"/>
        <dbReference type="EC" id="2.3.1.31"/>
    </reaction>
</comment>
<dbReference type="Pfam" id="PF00561">
    <property type="entry name" value="Abhydrolase_1"/>
    <property type="match status" value="1"/>
</dbReference>
<dbReference type="Proteomes" id="UP001232973">
    <property type="component" value="Unassembled WGS sequence"/>
</dbReference>
<comment type="subcellular location">
    <subcellularLocation>
        <location evidence="2">Cytoplasm</location>
    </subcellularLocation>
</comment>
<dbReference type="NCBIfam" id="NF001209">
    <property type="entry name" value="PRK00175.1"/>
    <property type="match status" value="1"/>
</dbReference>
<dbReference type="EMBL" id="JAUSTP010000013">
    <property type="protein sequence ID" value="MDQ0189988.1"/>
    <property type="molecule type" value="Genomic_DNA"/>
</dbReference>
<dbReference type="PANTHER" id="PTHR32268:SF11">
    <property type="entry name" value="HOMOSERINE O-ACETYLTRANSFERASE"/>
    <property type="match status" value="1"/>
</dbReference>
<proteinExistence type="inferred from homology"/>
<organism evidence="4 5">
    <name type="scientific">Alicyclobacillus cycloheptanicus</name>
    <dbReference type="NCBI Taxonomy" id="1457"/>
    <lineage>
        <taxon>Bacteria</taxon>
        <taxon>Bacillati</taxon>
        <taxon>Bacillota</taxon>
        <taxon>Bacilli</taxon>
        <taxon>Bacillales</taxon>
        <taxon>Alicyclobacillaceae</taxon>
        <taxon>Alicyclobacillus</taxon>
    </lineage>
</organism>
<reference evidence="4 5" key="1">
    <citation type="submission" date="2023-07" db="EMBL/GenBank/DDBJ databases">
        <title>Genomic Encyclopedia of Type Strains, Phase IV (KMG-IV): sequencing the most valuable type-strain genomes for metagenomic binning, comparative biology and taxonomic classification.</title>
        <authorList>
            <person name="Goeker M."/>
        </authorList>
    </citation>
    <scope>NUCLEOTIDE SEQUENCE [LARGE SCALE GENOMIC DNA]</scope>
    <source>
        <strain evidence="4 5">DSM 4006</strain>
    </source>
</reference>
<protein>
    <recommendedName>
        <fullName evidence="2">Homoserine O-acetyltransferase</fullName>
        <shortName evidence="2">HAT</shortName>
        <ecNumber evidence="2">2.3.1.31</ecNumber>
    </recommendedName>
    <alternativeName>
        <fullName evidence="2">Homoserine transacetylase</fullName>
        <shortName evidence="2">HTA</shortName>
    </alternativeName>
</protein>
<evidence type="ECO:0000259" key="3">
    <source>
        <dbReference type="Pfam" id="PF00561"/>
    </source>
</evidence>
<dbReference type="GO" id="GO:0004414">
    <property type="term" value="F:homoserine O-acetyltransferase activity"/>
    <property type="evidence" value="ECO:0007669"/>
    <property type="project" value="UniProtKB-EC"/>
</dbReference>
<comment type="pathway">
    <text evidence="2">Amino-acid biosynthesis; L-methionine biosynthesis via de novo pathway; O-acetyl-L-homoserine from L-homoserine: step 1/1.</text>
</comment>
<keyword evidence="2" id="KW-0028">Amino-acid biosynthesis</keyword>
<gene>
    <name evidence="2" type="primary">metXA</name>
    <name evidence="4" type="ORF">J2S03_001851</name>
</gene>
<keyword evidence="2 4" id="KW-0012">Acyltransferase</keyword>
<keyword evidence="5" id="KW-1185">Reference proteome</keyword>
<comment type="similarity">
    <text evidence="2">Belongs to the AB hydrolase superfamily. MetX family.</text>
</comment>
<evidence type="ECO:0000313" key="4">
    <source>
        <dbReference type="EMBL" id="MDQ0189988.1"/>
    </source>
</evidence>
<keyword evidence="2" id="KW-0963">Cytoplasm</keyword>
<evidence type="ECO:0000313" key="5">
    <source>
        <dbReference type="Proteomes" id="UP001232973"/>
    </source>
</evidence>
<dbReference type="HAMAP" id="MF_00296">
    <property type="entry name" value="MetX_acyltransf"/>
    <property type="match status" value="1"/>
</dbReference>
<dbReference type="PANTHER" id="PTHR32268">
    <property type="entry name" value="HOMOSERINE O-ACETYLTRANSFERASE"/>
    <property type="match status" value="1"/>
</dbReference>